<dbReference type="InterPro" id="IPR039603">
    <property type="entry name" value="Ribosomal_mS41"/>
</dbReference>
<evidence type="ECO:0000313" key="7">
    <source>
        <dbReference type="Proteomes" id="UP000027361"/>
    </source>
</evidence>
<comment type="subcellular location">
    <subcellularLocation>
        <location evidence="1">Mitochondrion</location>
    </subcellularLocation>
</comment>
<dbReference type="OMA" id="HTRNFAS"/>
<accession>A0A066WBW4</accession>
<dbReference type="FunCoup" id="A0A066WBW4">
    <property type="interactions" value="128"/>
</dbReference>
<dbReference type="GeneID" id="25263990"/>
<organism evidence="6 7">
    <name type="scientific">Tilletiaria anomala (strain ATCC 24038 / CBS 436.72 / UBC 951)</name>
    <dbReference type="NCBI Taxonomy" id="1037660"/>
    <lineage>
        <taxon>Eukaryota</taxon>
        <taxon>Fungi</taxon>
        <taxon>Dikarya</taxon>
        <taxon>Basidiomycota</taxon>
        <taxon>Ustilaginomycotina</taxon>
        <taxon>Exobasidiomycetes</taxon>
        <taxon>Georgefischeriales</taxon>
        <taxon>Tilletiariaceae</taxon>
        <taxon>Tilletiaria</taxon>
    </lineage>
</organism>
<keyword evidence="3" id="KW-0496">Mitochondrion</keyword>
<dbReference type="SMART" id="SM01238">
    <property type="entry name" value="IGR"/>
    <property type="match status" value="1"/>
</dbReference>
<comment type="similarity">
    <text evidence="2">Belongs to the mitochondrion-specific ribosomal protein mS41 family.</text>
</comment>
<comment type="caution">
    <text evidence="6">The sequence shown here is derived from an EMBL/GenBank/DDBJ whole genome shotgun (WGS) entry which is preliminary data.</text>
</comment>
<proteinExistence type="inferred from homology"/>
<dbReference type="InParanoid" id="A0A066WBW4"/>
<feature type="domain" description="Small ribosomal subunit protein mS41 SAM" evidence="5">
    <location>
        <begin position="53"/>
        <end position="116"/>
    </location>
</feature>
<evidence type="ECO:0000259" key="5">
    <source>
        <dbReference type="SMART" id="SM01238"/>
    </source>
</evidence>
<evidence type="ECO:0000256" key="3">
    <source>
        <dbReference type="ARBA" id="ARBA00023128"/>
    </source>
</evidence>
<evidence type="ECO:0000313" key="6">
    <source>
        <dbReference type="EMBL" id="KDN51422.1"/>
    </source>
</evidence>
<dbReference type="Proteomes" id="UP000027361">
    <property type="component" value="Unassembled WGS sequence"/>
</dbReference>
<dbReference type="OrthoDB" id="18595at2759"/>
<dbReference type="AlphaFoldDB" id="A0A066WBW4"/>
<dbReference type="PANTHER" id="PTHR28235:SF1">
    <property type="entry name" value="SMALL RIBOSOMAL SUBUNIT PROTEIN MS41"/>
    <property type="match status" value="1"/>
</dbReference>
<dbReference type="HOGENOM" id="CLU_126679_2_0_1"/>
<evidence type="ECO:0000256" key="2">
    <source>
        <dbReference type="ARBA" id="ARBA00010492"/>
    </source>
</evidence>
<evidence type="ECO:0000256" key="4">
    <source>
        <dbReference type="ARBA" id="ARBA00035129"/>
    </source>
</evidence>
<dbReference type="GO" id="GO:0005739">
    <property type="term" value="C:mitochondrion"/>
    <property type="evidence" value="ECO:0007669"/>
    <property type="project" value="UniProtKB-SubCell"/>
</dbReference>
<gene>
    <name evidence="6" type="ORF">K437DRAFT_254834</name>
</gene>
<name>A0A066WBW4_TILAU</name>
<dbReference type="STRING" id="1037660.A0A066WBW4"/>
<evidence type="ECO:0000256" key="1">
    <source>
        <dbReference type="ARBA" id="ARBA00004173"/>
    </source>
</evidence>
<dbReference type="RefSeq" id="XP_013244758.1">
    <property type="nucleotide sequence ID" value="XM_013389304.1"/>
</dbReference>
<reference evidence="6 7" key="1">
    <citation type="submission" date="2014-05" db="EMBL/GenBank/DDBJ databases">
        <title>Draft genome sequence of a rare smut relative, Tilletiaria anomala UBC 951.</title>
        <authorList>
            <consortium name="DOE Joint Genome Institute"/>
            <person name="Toome M."/>
            <person name="Kuo A."/>
            <person name="Henrissat B."/>
            <person name="Lipzen A."/>
            <person name="Tritt A."/>
            <person name="Yoshinaga Y."/>
            <person name="Zane M."/>
            <person name="Barry K."/>
            <person name="Grigoriev I.V."/>
            <person name="Spatafora J.W."/>
            <person name="Aimea M.C."/>
        </authorList>
    </citation>
    <scope>NUCLEOTIDE SEQUENCE [LARGE SCALE GENOMIC DNA]</scope>
    <source>
        <strain evidence="6 7">UBC 951</strain>
    </source>
</reference>
<dbReference type="PANTHER" id="PTHR28235">
    <property type="entry name" value="PROTEIN FYV4, MITOCHONDRIAL"/>
    <property type="match status" value="1"/>
</dbReference>
<protein>
    <recommendedName>
        <fullName evidence="4">Small ribosomal subunit protein mS41</fullName>
    </recommendedName>
</protein>
<sequence length="154" mass="17085">MSFSARCRSCASVLRRGDLSLHTRNFASTSAAGAATIARVKPIPQPRDGIDTPSAFLAAISRAPRRDLASDSNIATALGEDWSEMFKLRGDDLKKKGVSVAERRYLLWALERFRQGQDPKKFAYQPKPKKLVRGWGARVQKGTRVSGRQRPGEK</sequence>
<dbReference type="InterPro" id="IPR019083">
    <property type="entry name" value="SAM_Ribosomal_mS41"/>
</dbReference>
<keyword evidence="7" id="KW-1185">Reference proteome</keyword>
<dbReference type="EMBL" id="JMSN01000016">
    <property type="protein sequence ID" value="KDN51422.1"/>
    <property type="molecule type" value="Genomic_DNA"/>
</dbReference>
<dbReference type="Pfam" id="PF09597">
    <property type="entry name" value="SAM_Ribosomal_mS41"/>
    <property type="match status" value="1"/>
</dbReference>